<dbReference type="CDD" id="cd02553">
    <property type="entry name" value="PseudoU_synth_RsuA"/>
    <property type="match status" value="1"/>
</dbReference>
<dbReference type="PANTHER" id="PTHR47683">
    <property type="entry name" value="PSEUDOURIDINE SYNTHASE FAMILY PROTEIN-RELATED"/>
    <property type="match status" value="1"/>
</dbReference>
<dbReference type="EC" id="5.4.99.-" evidence="5"/>
<dbReference type="OrthoDB" id="9807213at2"/>
<dbReference type="AlphaFoldDB" id="A0A0N8NT19"/>
<dbReference type="STRING" id="36849.OXPF_30410"/>
<dbReference type="Proteomes" id="UP000050326">
    <property type="component" value="Unassembled WGS sequence"/>
</dbReference>
<dbReference type="InterPro" id="IPR042092">
    <property type="entry name" value="PsdUridine_s_RsuA/RluB/E/F_cat"/>
</dbReference>
<gene>
    <name evidence="7" type="primary">rluB_2</name>
    <name evidence="7" type="ORF">OXPF_30410</name>
</gene>
<evidence type="ECO:0000256" key="4">
    <source>
        <dbReference type="PROSITE-ProRule" id="PRU00182"/>
    </source>
</evidence>
<dbReference type="PATRIC" id="fig|36849.3.peg.3224"/>
<dbReference type="NCBIfam" id="TIGR00093">
    <property type="entry name" value="pseudouridine synthase"/>
    <property type="match status" value="1"/>
</dbReference>
<evidence type="ECO:0000313" key="8">
    <source>
        <dbReference type="Proteomes" id="UP000050326"/>
    </source>
</evidence>
<dbReference type="CDD" id="cd00165">
    <property type="entry name" value="S4"/>
    <property type="match status" value="1"/>
</dbReference>
<keyword evidence="8" id="KW-1185">Reference proteome</keyword>
<reference evidence="7 8" key="1">
    <citation type="submission" date="2015-09" db="EMBL/GenBank/DDBJ databases">
        <title>Genome sequence of Oxobacter pfennigii DSM 3222.</title>
        <authorList>
            <person name="Poehlein A."/>
            <person name="Bengelsdorf F.R."/>
            <person name="Schiel-Bengelsdorf B."/>
            <person name="Duerre P."/>
            <person name="Daniel R."/>
        </authorList>
    </citation>
    <scope>NUCLEOTIDE SEQUENCE [LARGE SCALE GENOMIC DNA]</scope>
    <source>
        <strain evidence="7 8">DSM 3222</strain>
    </source>
</reference>
<evidence type="ECO:0000256" key="1">
    <source>
        <dbReference type="ARBA" id="ARBA00008348"/>
    </source>
</evidence>
<evidence type="ECO:0000259" key="6">
    <source>
        <dbReference type="SMART" id="SM00363"/>
    </source>
</evidence>
<comment type="similarity">
    <text evidence="1 5">Belongs to the pseudouridine synthase RsuA family.</text>
</comment>
<keyword evidence="3 5" id="KW-0413">Isomerase</keyword>
<dbReference type="GO" id="GO:0005829">
    <property type="term" value="C:cytosol"/>
    <property type="evidence" value="ECO:0007669"/>
    <property type="project" value="UniProtKB-ARBA"/>
</dbReference>
<feature type="domain" description="RNA-binding S4" evidence="6">
    <location>
        <begin position="5"/>
        <end position="68"/>
    </location>
</feature>
<dbReference type="EMBL" id="LKET01000039">
    <property type="protein sequence ID" value="KPU43600.1"/>
    <property type="molecule type" value="Genomic_DNA"/>
</dbReference>
<dbReference type="InterPro" id="IPR020094">
    <property type="entry name" value="TruA/RsuA/RluB/E/F_N"/>
</dbReference>
<dbReference type="PANTHER" id="PTHR47683:SF4">
    <property type="entry name" value="PSEUDOURIDINE SYNTHASE"/>
    <property type="match status" value="1"/>
</dbReference>
<dbReference type="GO" id="GO:0120159">
    <property type="term" value="F:rRNA pseudouridine synthase activity"/>
    <property type="evidence" value="ECO:0007669"/>
    <property type="project" value="UniProtKB-ARBA"/>
</dbReference>
<dbReference type="PROSITE" id="PS01149">
    <property type="entry name" value="PSI_RSU"/>
    <property type="match status" value="1"/>
</dbReference>
<comment type="caution">
    <text evidence="7">The sequence shown here is derived from an EMBL/GenBank/DDBJ whole genome shotgun (WGS) entry which is preliminary data.</text>
</comment>
<proteinExistence type="inferred from homology"/>
<name>A0A0N8NT19_9CLOT</name>
<evidence type="ECO:0000313" key="7">
    <source>
        <dbReference type="EMBL" id="KPU43600.1"/>
    </source>
</evidence>
<evidence type="ECO:0000256" key="5">
    <source>
        <dbReference type="RuleBase" id="RU003887"/>
    </source>
</evidence>
<dbReference type="InterPro" id="IPR036986">
    <property type="entry name" value="S4_RNA-bd_sf"/>
</dbReference>
<protein>
    <recommendedName>
        <fullName evidence="5">Pseudouridine synthase</fullName>
        <ecNumber evidence="5">5.4.99.-</ecNumber>
    </recommendedName>
</protein>
<accession>A0A0N8NT19</accession>
<sequence>MAETQRLDKLLGNLGYGTRKEVKKLIKDKAIEVDGKRVDDPGMHVDPAKQGIEVFGEKVNYRKYIYIIMNKPQGVISATEDTREETVIDILPEEYLPFSPAPVGRLDKDTVGLLLLTNDGQLAHMLLSPKKHVPKVYYARIAGKVTQNDVEAFKEGVILDDGYKTLPAKLEIIESDVNSIIEVEIYEGKYHQVKRMFEAVGKKVTFLMRKSMGPLKLSEDLKPGQSRELTNEELNALLEKDNI</sequence>
<dbReference type="InterPro" id="IPR018496">
    <property type="entry name" value="PsdUridine_synth_RsuA/RluB_CS"/>
</dbReference>
<dbReference type="InterPro" id="IPR000748">
    <property type="entry name" value="PsdUridine_synth_RsuA/RluB/E/F"/>
</dbReference>
<dbReference type="InterPro" id="IPR020103">
    <property type="entry name" value="PsdUridine_synth_cat_dom_sf"/>
</dbReference>
<dbReference type="PROSITE" id="PS50889">
    <property type="entry name" value="S4"/>
    <property type="match status" value="1"/>
</dbReference>
<dbReference type="SUPFAM" id="SSF55174">
    <property type="entry name" value="Alpha-L RNA-binding motif"/>
    <property type="match status" value="1"/>
</dbReference>
<evidence type="ECO:0000256" key="3">
    <source>
        <dbReference type="ARBA" id="ARBA00023235"/>
    </source>
</evidence>
<dbReference type="FunFam" id="3.30.70.1560:FF:000001">
    <property type="entry name" value="Pseudouridine synthase"/>
    <property type="match status" value="1"/>
</dbReference>
<dbReference type="SUPFAM" id="SSF55120">
    <property type="entry name" value="Pseudouridine synthase"/>
    <property type="match status" value="1"/>
</dbReference>
<dbReference type="InterPro" id="IPR006145">
    <property type="entry name" value="PsdUridine_synth_RsuA/RluA"/>
</dbReference>
<dbReference type="Pfam" id="PF01479">
    <property type="entry name" value="S4"/>
    <property type="match status" value="1"/>
</dbReference>
<dbReference type="InterPro" id="IPR050343">
    <property type="entry name" value="RsuA_PseudoU_synthase"/>
</dbReference>
<dbReference type="SMART" id="SM00363">
    <property type="entry name" value="S4"/>
    <property type="match status" value="1"/>
</dbReference>
<dbReference type="Gene3D" id="3.30.70.580">
    <property type="entry name" value="Pseudouridine synthase I, catalytic domain, N-terminal subdomain"/>
    <property type="match status" value="1"/>
</dbReference>
<dbReference type="Gene3D" id="3.10.290.10">
    <property type="entry name" value="RNA-binding S4 domain"/>
    <property type="match status" value="1"/>
</dbReference>
<dbReference type="InterPro" id="IPR002942">
    <property type="entry name" value="S4_RNA-bd"/>
</dbReference>
<organism evidence="7 8">
    <name type="scientific">Oxobacter pfennigii</name>
    <dbReference type="NCBI Taxonomy" id="36849"/>
    <lineage>
        <taxon>Bacteria</taxon>
        <taxon>Bacillati</taxon>
        <taxon>Bacillota</taxon>
        <taxon>Clostridia</taxon>
        <taxon>Eubacteriales</taxon>
        <taxon>Clostridiaceae</taxon>
        <taxon>Oxobacter</taxon>
    </lineage>
</organism>
<dbReference type="Gene3D" id="3.30.70.1560">
    <property type="entry name" value="Alpha-L RNA-binding motif"/>
    <property type="match status" value="1"/>
</dbReference>
<keyword evidence="2 4" id="KW-0694">RNA-binding</keyword>
<evidence type="ECO:0000256" key="2">
    <source>
        <dbReference type="ARBA" id="ARBA00022884"/>
    </source>
</evidence>
<dbReference type="GO" id="GO:0003723">
    <property type="term" value="F:RNA binding"/>
    <property type="evidence" value="ECO:0007669"/>
    <property type="project" value="UniProtKB-KW"/>
</dbReference>
<dbReference type="Pfam" id="PF00849">
    <property type="entry name" value="PseudoU_synth_2"/>
    <property type="match status" value="1"/>
</dbReference>
<dbReference type="GO" id="GO:0000455">
    <property type="term" value="P:enzyme-directed rRNA pseudouridine synthesis"/>
    <property type="evidence" value="ECO:0007669"/>
    <property type="project" value="UniProtKB-ARBA"/>
</dbReference>